<reference evidence="1" key="1">
    <citation type="submission" date="2019-10" db="EMBL/GenBank/DDBJ databases">
        <authorList>
            <consortium name="DOE Joint Genome Institute"/>
            <person name="Kuo A."/>
            <person name="Miyauchi S."/>
            <person name="Kiss E."/>
            <person name="Drula E."/>
            <person name="Kohler A."/>
            <person name="Sanchez-Garcia M."/>
            <person name="Andreopoulos B."/>
            <person name="Barry K.W."/>
            <person name="Bonito G."/>
            <person name="Buee M."/>
            <person name="Carver A."/>
            <person name="Chen C."/>
            <person name="Cichocki N."/>
            <person name="Clum A."/>
            <person name="Culley D."/>
            <person name="Crous P.W."/>
            <person name="Fauchery L."/>
            <person name="Girlanda M."/>
            <person name="Hayes R."/>
            <person name="Keri Z."/>
            <person name="LaButti K."/>
            <person name="Lipzen A."/>
            <person name="Lombard V."/>
            <person name="Magnuson J."/>
            <person name="Maillard F."/>
            <person name="Morin E."/>
            <person name="Murat C."/>
            <person name="Nolan M."/>
            <person name="Ohm R."/>
            <person name="Pangilinan J."/>
            <person name="Pereira M."/>
            <person name="Perotto S."/>
            <person name="Peter M."/>
            <person name="Riley R."/>
            <person name="Sitrit Y."/>
            <person name="Stielow B."/>
            <person name="Szollosi G."/>
            <person name="Zifcakova L."/>
            <person name="Stursova M."/>
            <person name="Spatafora J.W."/>
            <person name="Tedersoo L."/>
            <person name="Vaario L.-M."/>
            <person name="Yamada A."/>
            <person name="Yan M."/>
            <person name="Wang P."/>
            <person name="Xu J."/>
            <person name="Bruns T."/>
            <person name="Baldrian P."/>
            <person name="Vilgalys R."/>
            <person name="Henrissat B."/>
            <person name="Grigoriev I.V."/>
            <person name="Hibbett D."/>
            <person name="Nagy L.G."/>
            <person name="Martin F.M."/>
        </authorList>
    </citation>
    <scope>NUCLEOTIDE SEQUENCE</scope>
    <source>
        <strain evidence="1">BED1</strain>
    </source>
</reference>
<name>A0AAD4BD60_BOLED</name>
<comment type="caution">
    <text evidence="1">The sequence shown here is derived from an EMBL/GenBank/DDBJ whole genome shotgun (WGS) entry which is preliminary data.</text>
</comment>
<evidence type="ECO:0000313" key="1">
    <source>
        <dbReference type="EMBL" id="KAF8419617.1"/>
    </source>
</evidence>
<feature type="non-terminal residue" evidence="1">
    <location>
        <position position="1"/>
    </location>
</feature>
<gene>
    <name evidence="1" type="ORF">L210DRAFT_3337264</name>
</gene>
<feature type="non-terminal residue" evidence="1">
    <location>
        <position position="174"/>
    </location>
</feature>
<proteinExistence type="predicted"/>
<dbReference type="Proteomes" id="UP001194468">
    <property type="component" value="Unassembled WGS sequence"/>
</dbReference>
<sequence length="174" mass="20695">PNMTIIAFDLSRNSSSPWNTFILKSLRQELQQRRTMESWPVEKSDDYIRETLKERYKRLRTVWRNAQPRLTTSGAVETPVETEIRLIEKRAEAGKESRQCNRRRNVTDDDDLPVWQWLQSLIRLLGEHGMSSEESSVENGVENVLHVKKMDWRRNIDRELDIIDLQRLVDEDLF</sequence>
<keyword evidence="2" id="KW-1185">Reference proteome</keyword>
<evidence type="ECO:0000313" key="2">
    <source>
        <dbReference type="Proteomes" id="UP001194468"/>
    </source>
</evidence>
<organism evidence="1 2">
    <name type="scientific">Boletus edulis BED1</name>
    <dbReference type="NCBI Taxonomy" id="1328754"/>
    <lineage>
        <taxon>Eukaryota</taxon>
        <taxon>Fungi</taxon>
        <taxon>Dikarya</taxon>
        <taxon>Basidiomycota</taxon>
        <taxon>Agaricomycotina</taxon>
        <taxon>Agaricomycetes</taxon>
        <taxon>Agaricomycetidae</taxon>
        <taxon>Boletales</taxon>
        <taxon>Boletineae</taxon>
        <taxon>Boletaceae</taxon>
        <taxon>Boletoideae</taxon>
        <taxon>Boletus</taxon>
    </lineage>
</organism>
<accession>A0AAD4BD60</accession>
<reference evidence="1" key="2">
    <citation type="journal article" date="2020" name="Nat. Commun.">
        <title>Large-scale genome sequencing of mycorrhizal fungi provides insights into the early evolution of symbiotic traits.</title>
        <authorList>
            <person name="Miyauchi S."/>
            <person name="Kiss E."/>
            <person name="Kuo A."/>
            <person name="Drula E."/>
            <person name="Kohler A."/>
            <person name="Sanchez-Garcia M."/>
            <person name="Morin E."/>
            <person name="Andreopoulos B."/>
            <person name="Barry K.W."/>
            <person name="Bonito G."/>
            <person name="Buee M."/>
            <person name="Carver A."/>
            <person name="Chen C."/>
            <person name="Cichocki N."/>
            <person name="Clum A."/>
            <person name="Culley D."/>
            <person name="Crous P.W."/>
            <person name="Fauchery L."/>
            <person name="Girlanda M."/>
            <person name="Hayes R.D."/>
            <person name="Keri Z."/>
            <person name="LaButti K."/>
            <person name="Lipzen A."/>
            <person name="Lombard V."/>
            <person name="Magnuson J."/>
            <person name="Maillard F."/>
            <person name="Murat C."/>
            <person name="Nolan M."/>
            <person name="Ohm R.A."/>
            <person name="Pangilinan J."/>
            <person name="Pereira M.F."/>
            <person name="Perotto S."/>
            <person name="Peter M."/>
            <person name="Pfister S."/>
            <person name="Riley R."/>
            <person name="Sitrit Y."/>
            <person name="Stielow J.B."/>
            <person name="Szollosi G."/>
            <person name="Zifcakova L."/>
            <person name="Stursova M."/>
            <person name="Spatafora J.W."/>
            <person name="Tedersoo L."/>
            <person name="Vaario L.M."/>
            <person name="Yamada A."/>
            <person name="Yan M."/>
            <person name="Wang P."/>
            <person name="Xu J."/>
            <person name="Bruns T."/>
            <person name="Baldrian P."/>
            <person name="Vilgalys R."/>
            <person name="Dunand C."/>
            <person name="Henrissat B."/>
            <person name="Grigoriev I.V."/>
            <person name="Hibbett D."/>
            <person name="Nagy L.G."/>
            <person name="Martin F.M."/>
        </authorList>
    </citation>
    <scope>NUCLEOTIDE SEQUENCE</scope>
    <source>
        <strain evidence="1">BED1</strain>
    </source>
</reference>
<protein>
    <submittedName>
        <fullName evidence="1">Uncharacterized protein</fullName>
    </submittedName>
</protein>
<dbReference type="AlphaFoldDB" id="A0AAD4BD60"/>
<dbReference type="EMBL" id="WHUW01000172">
    <property type="protein sequence ID" value="KAF8419617.1"/>
    <property type="molecule type" value="Genomic_DNA"/>
</dbReference>